<proteinExistence type="predicted"/>
<evidence type="ECO:0000313" key="2">
    <source>
        <dbReference type="Proteomes" id="UP001195724"/>
    </source>
</evidence>
<keyword evidence="2" id="KW-1185">Reference proteome</keyword>
<sequence length="96" mass="10496">MRWKAMAPAEVWEVIDFRVGVPWPVSRAFLGDLFTPAVREGAARWGRPVLRRPPDQTSATRGLPGGCRASVALGSKSVVACFLTPQQDEADREEGC</sequence>
<evidence type="ECO:0000313" key="1">
    <source>
        <dbReference type="EMBL" id="MBM7814656.1"/>
    </source>
</evidence>
<organism evidence="1 2">
    <name type="scientific">Saccharothrix algeriensis</name>
    <dbReference type="NCBI Taxonomy" id="173560"/>
    <lineage>
        <taxon>Bacteria</taxon>
        <taxon>Bacillati</taxon>
        <taxon>Actinomycetota</taxon>
        <taxon>Actinomycetes</taxon>
        <taxon>Pseudonocardiales</taxon>
        <taxon>Pseudonocardiaceae</taxon>
        <taxon>Saccharothrix</taxon>
    </lineage>
</organism>
<comment type="caution">
    <text evidence="1">The sequence shown here is derived from an EMBL/GenBank/DDBJ whole genome shotgun (WGS) entry which is preliminary data.</text>
</comment>
<dbReference type="RefSeq" id="WP_204845276.1">
    <property type="nucleotide sequence ID" value="NZ_JAFBCL010000001.1"/>
</dbReference>
<dbReference type="EMBL" id="JAFBCL010000001">
    <property type="protein sequence ID" value="MBM7814656.1"/>
    <property type="molecule type" value="Genomic_DNA"/>
</dbReference>
<protein>
    <submittedName>
        <fullName evidence="1">Uncharacterized protein</fullName>
    </submittedName>
</protein>
<gene>
    <name evidence="1" type="ORF">JOE68_005521</name>
</gene>
<name>A0ABS2SEI6_9PSEU</name>
<dbReference type="Proteomes" id="UP001195724">
    <property type="component" value="Unassembled WGS sequence"/>
</dbReference>
<reference evidence="1 2" key="1">
    <citation type="submission" date="2021-01" db="EMBL/GenBank/DDBJ databases">
        <title>Sequencing the genomes of 1000 actinobacteria strains.</title>
        <authorList>
            <person name="Klenk H.-P."/>
        </authorList>
    </citation>
    <scope>NUCLEOTIDE SEQUENCE [LARGE SCALE GENOMIC DNA]</scope>
    <source>
        <strain evidence="1 2">DSM 44581</strain>
    </source>
</reference>
<accession>A0ABS2SEI6</accession>